<keyword evidence="2" id="KW-1185">Reference proteome</keyword>
<dbReference type="EMBL" id="CP103836">
    <property type="protein sequence ID" value="WOB50719.1"/>
    <property type="molecule type" value="Genomic_DNA"/>
</dbReference>
<name>A0AAU0BEV6_9XANT</name>
<protein>
    <submittedName>
        <fullName evidence="1">Uncharacterized protein</fullName>
    </submittedName>
</protein>
<dbReference type="RefSeq" id="WP_316696908.1">
    <property type="nucleotide sequence ID" value="NZ_CP103836.1"/>
</dbReference>
<organism evidence="1 2">
    <name type="scientific">Xanthomonas hydrangeae</name>
    <dbReference type="NCBI Taxonomy" id="2775159"/>
    <lineage>
        <taxon>Bacteria</taxon>
        <taxon>Pseudomonadati</taxon>
        <taxon>Pseudomonadota</taxon>
        <taxon>Gammaproteobacteria</taxon>
        <taxon>Lysobacterales</taxon>
        <taxon>Lysobacteraceae</taxon>
        <taxon>Xanthomonas</taxon>
    </lineage>
</organism>
<evidence type="ECO:0000313" key="2">
    <source>
        <dbReference type="Proteomes" id="UP001302716"/>
    </source>
</evidence>
<proteinExistence type="predicted"/>
<gene>
    <name evidence="1" type="ORF">NYR97_04780</name>
</gene>
<evidence type="ECO:0000313" key="1">
    <source>
        <dbReference type="EMBL" id="WOB50719.1"/>
    </source>
</evidence>
<accession>A0AAU0BEV6</accession>
<dbReference type="AlphaFoldDB" id="A0AAU0BEV6"/>
<sequence length="143" mass="16173">MAIPFQIIDDGASISFNFDLISEPVSGRLVSFLRNASLTWRENPTPDDVSLSLCDSFGIDFLEAINYCNAFIFLLTEDHGYFRFDDDPVNENGHIHPRFHYDFFYTNSASVKIGSPKPSDVVSFYSLCDASIAKRYLRDHGAD</sequence>
<dbReference type="Proteomes" id="UP001302716">
    <property type="component" value="Chromosome"/>
</dbReference>
<reference evidence="1 2" key="1">
    <citation type="submission" date="2022-08" db="EMBL/GenBank/DDBJ databases">
        <title>Whole genome sequencing-based tracing of a 2022 introduction and outbreak of Xanthomonas hortorum pv. pelargonii.</title>
        <authorList>
            <person name="Iruegas-Bocardo F."/>
            <person name="Weisberg A.K."/>
            <person name="Riutta E.R."/>
            <person name="Kilday K."/>
            <person name="Bonkowski J.C."/>
            <person name="Creswell T."/>
            <person name="Daughtrey M.L."/>
            <person name="Rane K."/>
            <person name="Grunwald N.J."/>
            <person name="Chang J.H."/>
            <person name="Putnam M.L."/>
        </authorList>
    </citation>
    <scope>NUCLEOTIDE SEQUENCE [LARGE SCALE GENOMIC DNA]</scope>
    <source>
        <strain evidence="1 2">22-323</strain>
    </source>
</reference>